<dbReference type="InterPro" id="IPR036291">
    <property type="entry name" value="NAD(P)-bd_dom_sf"/>
</dbReference>
<dbReference type="PANTHER" id="PTHR43639">
    <property type="entry name" value="OXIDOREDUCTASE, SHORT-CHAIN DEHYDROGENASE/REDUCTASE FAMILY (AFU_ORTHOLOGUE AFUA_5G02870)"/>
    <property type="match status" value="1"/>
</dbReference>
<evidence type="ECO:0000256" key="2">
    <source>
        <dbReference type="ARBA" id="ARBA00023002"/>
    </source>
</evidence>
<dbReference type="AlphaFoldDB" id="A0A076ET29"/>
<proteinExistence type="inferred from homology"/>
<dbReference type="Gene3D" id="3.40.50.720">
    <property type="entry name" value="NAD(P)-binding Rossmann-like Domain"/>
    <property type="match status" value="1"/>
</dbReference>
<gene>
    <name evidence="4" type="ORF">EP51_28220</name>
</gene>
<dbReference type="InterPro" id="IPR002347">
    <property type="entry name" value="SDR_fam"/>
</dbReference>
<sequence length="253" mass="26276">MTSRQIALVTGASRGLGRSTALALAHRGVRVVVTYREDAQGADDTVRVITGAGGDALAMPLDIGDVDSFAAFGAELVEQLRARWNTENLDILVNNAGIGIFAPLAEVTTATFDAVVNTNFRGTFFLVQALVPHIPAGGRIINVSTSLTRHASPGTSVYSASKAALEVLTRSLAIELGARGIRINAVAPGPSATDFNGGAMRDAPELRNNLAAQTALGRVGEPDEIGDAIAALASDDMRWVTAERIEVSGGSLI</sequence>
<comment type="similarity">
    <text evidence="1">Belongs to the short-chain dehydrogenases/reductases (SDR) family.</text>
</comment>
<evidence type="ECO:0000313" key="4">
    <source>
        <dbReference type="EMBL" id="AII08298.1"/>
    </source>
</evidence>
<reference evidence="4 5" key="1">
    <citation type="submission" date="2014-07" db="EMBL/GenBank/DDBJ databases">
        <title>Genome Sequence of Rhodococcus opacus Strain R7, a Biodegrader of Mono- and Polycyclic Aromatic Hydrocarbons.</title>
        <authorList>
            <person name="Di Gennaro P."/>
            <person name="Zampolli J."/>
            <person name="Presti I."/>
            <person name="Cappelletti M."/>
            <person name="D'Ursi P."/>
            <person name="Orro A."/>
            <person name="Mezzelani A."/>
            <person name="Milanesi L."/>
        </authorList>
    </citation>
    <scope>NUCLEOTIDE SEQUENCE [LARGE SCALE GENOMIC DNA]</scope>
    <source>
        <strain evidence="4 5">R7</strain>
    </source>
</reference>
<keyword evidence="2" id="KW-0560">Oxidoreductase</keyword>
<dbReference type="EMBL" id="CP008947">
    <property type="protein sequence ID" value="AII08298.1"/>
    <property type="molecule type" value="Genomic_DNA"/>
</dbReference>
<dbReference type="Pfam" id="PF13561">
    <property type="entry name" value="adh_short_C2"/>
    <property type="match status" value="1"/>
</dbReference>
<dbReference type="SUPFAM" id="SSF51735">
    <property type="entry name" value="NAD(P)-binding Rossmann-fold domains"/>
    <property type="match status" value="1"/>
</dbReference>
<name>A0A076ET29_RHOOP</name>
<dbReference type="FunFam" id="3.40.50.720:FF:000084">
    <property type="entry name" value="Short-chain dehydrogenase reductase"/>
    <property type="match status" value="1"/>
</dbReference>
<evidence type="ECO:0000259" key="3">
    <source>
        <dbReference type="SMART" id="SM00822"/>
    </source>
</evidence>
<dbReference type="RefSeq" id="WP_128641113.1">
    <property type="nucleotide sequence ID" value="NZ_CP008947.1"/>
</dbReference>
<dbReference type="PANTHER" id="PTHR43639:SF1">
    <property type="entry name" value="SHORT-CHAIN DEHYDROGENASE_REDUCTASE FAMILY PROTEIN"/>
    <property type="match status" value="1"/>
</dbReference>
<evidence type="ECO:0000256" key="1">
    <source>
        <dbReference type="ARBA" id="ARBA00006484"/>
    </source>
</evidence>
<dbReference type="SMART" id="SM00822">
    <property type="entry name" value="PKS_KR"/>
    <property type="match status" value="1"/>
</dbReference>
<evidence type="ECO:0000313" key="5">
    <source>
        <dbReference type="Proteomes" id="UP000028488"/>
    </source>
</evidence>
<dbReference type="PRINTS" id="PR00080">
    <property type="entry name" value="SDRFAMILY"/>
</dbReference>
<dbReference type="GO" id="GO:0016491">
    <property type="term" value="F:oxidoreductase activity"/>
    <property type="evidence" value="ECO:0007669"/>
    <property type="project" value="UniProtKB-KW"/>
</dbReference>
<dbReference type="PRINTS" id="PR00081">
    <property type="entry name" value="GDHRDH"/>
</dbReference>
<protein>
    <submittedName>
        <fullName evidence="4">3-oxoacyl-ACP reductase</fullName>
    </submittedName>
</protein>
<accession>A0A076ET29</accession>
<dbReference type="Proteomes" id="UP000028488">
    <property type="component" value="Chromosome"/>
</dbReference>
<feature type="domain" description="Ketoreductase" evidence="3">
    <location>
        <begin position="5"/>
        <end position="189"/>
    </location>
</feature>
<dbReference type="eggNOG" id="COG1028">
    <property type="taxonomic scope" value="Bacteria"/>
</dbReference>
<dbReference type="InterPro" id="IPR057326">
    <property type="entry name" value="KR_dom"/>
</dbReference>
<organism evidence="4 5">
    <name type="scientific">Rhodococcus opacus</name>
    <name type="common">Nocardia opaca</name>
    <dbReference type="NCBI Taxonomy" id="37919"/>
    <lineage>
        <taxon>Bacteria</taxon>
        <taxon>Bacillati</taxon>
        <taxon>Actinomycetota</taxon>
        <taxon>Actinomycetes</taxon>
        <taxon>Mycobacteriales</taxon>
        <taxon>Nocardiaceae</taxon>
        <taxon>Rhodococcus</taxon>
    </lineage>
</organism>